<gene>
    <name evidence="1" type="ORF">QUW25_01455</name>
</gene>
<keyword evidence="2" id="KW-1185">Reference proteome</keyword>
<evidence type="ECO:0000313" key="1">
    <source>
        <dbReference type="EMBL" id="MDM8270357.1"/>
    </source>
</evidence>
<name>A0ABT7V178_9ACTN</name>
<organism evidence="1 2">
    <name type="scientific">Thermophilibacter provencensis</name>
    <dbReference type="NCBI Taxonomy" id="1852386"/>
    <lineage>
        <taxon>Bacteria</taxon>
        <taxon>Bacillati</taxon>
        <taxon>Actinomycetota</taxon>
        <taxon>Coriobacteriia</taxon>
        <taxon>Coriobacteriales</taxon>
        <taxon>Atopobiaceae</taxon>
        <taxon>Thermophilibacter</taxon>
    </lineage>
</organism>
<dbReference type="EMBL" id="JAUDEA010000001">
    <property type="protein sequence ID" value="MDM8270357.1"/>
    <property type="molecule type" value="Genomic_DNA"/>
</dbReference>
<comment type="caution">
    <text evidence="1">The sequence shown here is derived from an EMBL/GenBank/DDBJ whole genome shotgun (WGS) entry which is preliminary data.</text>
</comment>
<dbReference type="Proteomes" id="UP001529256">
    <property type="component" value="Unassembled WGS sequence"/>
</dbReference>
<evidence type="ECO:0000313" key="2">
    <source>
        <dbReference type="Proteomes" id="UP001529256"/>
    </source>
</evidence>
<dbReference type="RefSeq" id="WP_289510457.1">
    <property type="nucleotide sequence ID" value="NZ_JAUDEA010000001.1"/>
</dbReference>
<accession>A0ABT7V178</accession>
<reference evidence="1 2" key="2">
    <citation type="submission" date="2023-06" db="EMBL/GenBank/DDBJ databases">
        <title>Identification and characterization of horizontal gene transfer across gut microbiota members of farm animals based on homology search.</title>
        <authorList>
            <person name="Schwarzerova J."/>
            <person name="Nykrynova M."/>
            <person name="Jureckova K."/>
            <person name="Cejkova D."/>
            <person name="Rychlik I."/>
        </authorList>
    </citation>
    <scope>NUCLEOTIDE SEQUENCE [LARGE SCALE GENOMIC DNA]</scope>
    <source>
        <strain evidence="1 2">153_Feed</strain>
    </source>
</reference>
<proteinExistence type="predicted"/>
<reference evidence="2" key="1">
    <citation type="submission" date="2023-06" db="EMBL/GenBank/DDBJ databases">
        <title>Identification and characterization of horizontal gene transfer across gut microbiota members of farm animals based on homology search.</title>
        <authorList>
            <person name="Zeman M."/>
            <person name="Kubasova T."/>
            <person name="Jahodarova E."/>
            <person name="Nykrynova M."/>
            <person name="Rychlik I."/>
        </authorList>
    </citation>
    <scope>NUCLEOTIDE SEQUENCE [LARGE SCALE GENOMIC DNA]</scope>
    <source>
        <strain evidence="2">153_Feed</strain>
    </source>
</reference>
<reference evidence="1 2" key="3">
    <citation type="submission" date="2023-06" db="EMBL/GenBank/DDBJ databases">
        <authorList>
            <person name="Zeman M."/>
            <person name="Kubasova T."/>
            <person name="Jahodarova E."/>
            <person name="Nykrynova M."/>
            <person name="Rychlik I."/>
        </authorList>
    </citation>
    <scope>NUCLEOTIDE SEQUENCE [LARGE SCALE GENOMIC DNA]</scope>
    <source>
        <strain evidence="1 2">153_Feed</strain>
    </source>
</reference>
<protein>
    <submittedName>
        <fullName evidence="1">Pilus assembly protein</fullName>
    </submittedName>
</protein>
<sequence>MSVEAALLLPVALALIALLVQPACVLYTRSVMAATAGELARLTTTSRGSEEELRAYALRRLAAVPDVSIFHAGGPRAWEVSCEGPGDEGRVSVSIEGRVRPLPLFGALVAALGTVDGGEVVVRVEVSCALSAEWLEGSYEEWIGMWG</sequence>